<gene>
    <name evidence="2" type="ORF">FHX36_000077</name>
</gene>
<evidence type="ECO:0000256" key="1">
    <source>
        <dbReference type="SAM" id="MobiDB-lite"/>
    </source>
</evidence>
<protein>
    <submittedName>
        <fullName evidence="2">Thiamine monophosphate synthase</fullName>
    </submittedName>
</protein>
<accession>A0A839XYQ0</accession>
<dbReference type="AlphaFoldDB" id="A0A839XYQ0"/>
<evidence type="ECO:0000313" key="3">
    <source>
        <dbReference type="Proteomes" id="UP000580718"/>
    </source>
</evidence>
<reference evidence="2 3" key="1">
    <citation type="submission" date="2020-08" db="EMBL/GenBank/DDBJ databases">
        <title>Sequencing the genomes of 1000 actinobacteria strains.</title>
        <authorList>
            <person name="Klenk H.-P."/>
        </authorList>
    </citation>
    <scope>NUCLEOTIDE SEQUENCE [LARGE SCALE GENOMIC DNA]</scope>
    <source>
        <strain evidence="2 3">DSM 16678</strain>
    </source>
</reference>
<proteinExistence type="predicted"/>
<name>A0A839XYQ0_9ACTN</name>
<feature type="region of interest" description="Disordered" evidence="1">
    <location>
        <begin position="1"/>
        <end position="20"/>
    </location>
</feature>
<dbReference type="EMBL" id="JACIBU010000001">
    <property type="protein sequence ID" value="MBB3674342.1"/>
    <property type="molecule type" value="Genomic_DNA"/>
</dbReference>
<feature type="compositionally biased region" description="Basic and acidic residues" evidence="1">
    <location>
        <begin position="1"/>
        <end position="11"/>
    </location>
</feature>
<dbReference type="RefSeq" id="WP_146251501.1">
    <property type="nucleotide sequence ID" value="NZ_JACIBU010000001.1"/>
</dbReference>
<dbReference type="OrthoDB" id="5191631at2"/>
<comment type="caution">
    <text evidence="2">The sequence shown here is derived from an EMBL/GenBank/DDBJ whole genome shotgun (WGS) entry which is preliminary data.</text>
</comment>
<sequence>MRSRKGAHDEVPAADGELENWLHDLTDGEATARQFRHRQADTEERAEACCPACDGAATGKFYFGLGGQLRGRRSA</sequence>
<organism evidence="2 3">
    <name type="scientific">Modestobacter versicolor</name>
    <dbReference type="NCBI Taxonomy" id="429133"/>
    <lineage>
        <taxon>Bacteria</taxon>
        <taxon>Bacillati</taxon>
        <taxon>Actinomycetota</taxon>
        <taxon>Actinomycetes</taxon>
        <taxon>Geodermatophilales</taxon>
        <taxon>Geodermatophilaceae</taxon>
        <taxon>Modestobacter</taxon>
    </lineage>
</organism>
<evidence type="ECO:0000313" key="2">
    <source>
        <dbReference type="EMBL" id="MBB3674342.1"/>
    </source>
</evidence>
<dbReference type="Proteomes" id="UP000580718">
    <property type="component" value="Unassembled WGS sequence"/>
</dbReference>